<accession>U1X5K1</accession>
<comment type="caution">
    <text evidence="1">The sequence shown here is derived from an EMBL/GenBank/DDBJ whole genome shotgun (WGS) entry which is preliminary data.</text>
</comment>
<sequence length="240" mass="28021">MNIYISCGHCLKERISLEFYPVEVNDEGVYELTCKSGHKTTSFLQNAHFEILFELGAKAFLDGYTREAISSFAASLERFYEFCIRAIVEQKEIDIKAFDDTWKYVASQSERQLGAFYFCYLSFFNEVPEKIPQKWIELRNNVIHKGHIPTLKKTEEYAEYLYGYMMKILTRVKKGCGQNVFKVLTKKQKLSNTEEMNRNAFTIPTAIDVSVRLPEFNKDDFKQAMEKVKNNKWIQAVSKS</sequence>
<gene>
    <name evidence="1" type="ORF">HMPREF0083_01689</name>
</gene>
<protein>
    <submittedName>
        <fullName evidence="1">Uncharacterized protein</fullName>
    </submittedName>
</protein>
<dbReference type="EMBL" id="AWSJ01000112">
    <property type="protein sequence ID" value="ERI10245.1"/>
    <property type="molecule type" value="Genomic_DNA"/>
</dbReference>
<dbReference type="eggNOG" id="ENOG5031703">
    <property type="taxonomic scope" value="Bacteria"/>
</dbReference>
<keyword evidence="2" id="KW-1185">Reference proteome</keyword>
<evidence type="ECO:0000313" key="1">
    <source>
        <dbReference type="EMBL" id="ERI10245.1"/>
    </source>
</evidence>
<dbReference type="HOGENOM" id="CLU_067798_0_0_9"/>
<reference evidence="1 2" key="1">
    <citation type="submission" date="2013-08" db="EMBL/GenBank/DDBJ databases">
        <authorList>
            <person name="Weinstock G."/>
            <person name="Sodergren E."/>
            <person name="Wylie T."/>
            <person name="Fulton L."/>
            <person name="Fulton R."/>
            <person name="Fronick C."/>
            <person name="O'Laughlin M."/>
            <person name="Godfrey J."/>
            <person name="Miner T."/>
            <person name="Herter B."/>
            <person name="Appelbaum E."/>
            <person name="Cordes M."/>
            <person name="Lek S."/>
            <person name="Wollam A."/>
            <person name="Pepin K.H."/>
            <person name="Palsikar V.B."/>
            <person name="Mitreva M."/>
            <person name="Wilson R.K."/>
        </authorList>
    </citation>
    <scope>NUCLEOTIDE SEQUENCE [LARGE SCALE GENOMIC DNA]</scope>
    <source>
        <strain evidence="1 2">ATCC 12856</strain>
    </source>
</reference>
<dbReference type="Proteomes" id="UP000016511">
    <property type="component" value="Unassembled WGS sequence"/>
</dbReference>
<dbReference type="GeneID" id="92841898"/>
<dbReference type="RefSeq" id="WP_021619909.1">
    <property type="nucleotide sequence ID" value="NZ_KE952708.1"/>
</dbReference>
<name>U1X5K1_ANEAE</name>
<dbReference type="AlphaFoldDB" id="U1X5K1"/>
<evidence type="ECO:0000313" key="2">
    <source>
        <dbReference type="Proteomes" id="UP000016511"/>
    </source>
</evidence>
<organism evidence="1 2">
    <name type="scientific">Aneurinibacillus aneurinilyticus ATCC 12856</name>
    <dbReference type="NCBI Taxonomy" id="649747"/>
    <lineage>
        <taxon>Bacteria</taxon>
        <taxon>Bacillati</taxon>
        <taxon>Bacillota</taxon>
        <taxon>Bacilli</taxon>
        <taxon>Bacillales</taxon>
        <taxon>Paenibacillaceae</taxon>
        <taxon>Aneurinibacillus group</taxon>
        <taxon>Aneurinibacillus</taxon>
    </lineage>
</organism>
<proteinExistence type="predicted"/>
<dbReference type="PATRIC" id="fig|649747.3.peg.1530"/>
<dbReference type="STRING" id="649747.HMPREF0083_01689"/>